<keyword evidence="5 12" id="KW-0337">GPI-anchor biosynthesis</keyword>
<gene>
    <name evidence="13" type="ORF">FRX48_05255</name>
</gene>
<evidence type="ECO:0000256" key="12">
    <source>
        <dbReference type="RuleBase" id="RU363112"/>
    </source>
</evidence>
<feature type="transmembrane region" description="Helical" evidence="12">
    <location>
        <begin position="273"/>
        <end position="290"/>
    </location>
</feature>
<dbReference type="GO" id="GO:0004376">
    <property type="term" value="F:GPI mannosyltransferase activity"/>
    <property type="evidence" value="ECO:0007669"/>
    <property type="project" value="InterPro"/>
</dbReference>
<evidence type="ECO:0000256" key="11">
    <source>
        <dbReference type="ARBA" id="ARBA00023136"/>
    </source>
</evidence>
<keyword evidence="6 12" id="KW-0328">Glycosyltransferase</keyword>
<dbReference type="Proteomes" id="UP000324767">
    <property type="component" value="Unassembled WGS sequence"/>
</dbReference>
<accession>A0A5M8PPU6</accession>
<comment type="pathway">
    <text evidence="2 12">Glycolipid biosynthesis; glycosylphosphatidylinositol-anchor biosynthesis.</text>
</comment>
<dbReference type="EC" id="2.4.1.-" evidence="12"/>
<feature type="transmembrane region" description="Helical" evidence="12">
    <location>
        <begin position="15"/>
        <end position="36"/>
    </location>
</feature>
<evidence type="ECO:0000256" key="9">
    <source>
        <dbReference type="ARBA" id="ARBA00022824"/>
    </source>
</evidence>
<feature type="transmembrane region" description="Helical" evidence="12">
    <location>
        <begin position="220"/>
        <end position="241"/>
    </location>
</feature>
<dbReference type="GO" id="GO:0031501">
    <property type="term" value="C:mannosyltransferase complex"/>
    <property type="evidence" value="ECO:0007669"/>
    <property type="project" value="TreeGrafter"/>
</dbReference>
<evidence type="ECO:0000256" key="4">
    <source>
        <dbReference type="ARBA" id="ARBA00013795"/>
    </source>
</evidence>
<comment type="caution">
    <text evidence="13">The sequence shown here is derived from an EMBL/GenBank/DDBJ whole genome shotgun (WGS) entry which is preliminary data.</text>
</comment>
<evidence type="ECO:0000256" key="1">
    <source>
        <dbReference type="ARBA" id="ARBA00004477"/>
    </source>
</evidence>
<protein>
    <recommendedName>
        <fullName evidence="4 12">GPI mannosyltransferase 2</fullName>
        <ecNumber evidence="12">2.4.1.-</ecNumber>
    </recommendedName>
</protein>
<comment type="caution">
    <text evidence="12">Lacks conserved residue(s) required for the propagation of feature annotation.</text>
</comment>
<dbReference type="Pfam" id="PF04188">
    <property type="entry name" value="Mannosyl_trans2"/>
    <property type="match status" value="2"/>
</dbReference>
<reference evidence="13 14" key="1">
    <citation type="submission" date="2019-09" db="EMBL/GenBank/DDBJ databases">
        <title>The hologenome of the rock-dwelling lichen Lasallia pustulata.</title>
        <authorList>
            <person name="Greshake Tzovaras B."/>
            <person name="Segers F."/>
            <person name="Bicker A."/>
            <person name="Dal Grande F."/>
            <person name="Otte J."/>
            <person name="Hankeln T."/>
            <person name="Schmitt I."/>
            <person name="Ebersberger I."/>
        </authorList>
    </citation>
    <scope>NUCLEOTIDE SEQUENCE [LARGE SCALE GENOMIC DNA]</scope>
    <source>
        <strain evidence="13">A1-1</strain>
    </source>
</reference>
<dbReference type="AlphaFoldDB" id="A0A5M8PPU6"/>
<keyword evidence="9 12" id="KW-0256">Endoplasmic reticulum</keyword>
<dbReference type="PANTHER" id="PTHR12468">
    <property type="entry name" value="GPI MANNOSYLTRANSFERASE 2"/>
    <property type="match status" value="1"/>
</dbReference>
<organism evidence="13 14">
    <name type="scientific">Lasallia pustulata</name>
    <dbReference type="NCBI Taxonomy" id="136370"/>
    <lineage>
        <taxon>Eukaryota</taxon>
        <taxon>Fungi</taxon>
        <taxon>Dikarya</taxon>
        <taxon>Ascomycota</taxon>
        <taxon>Pezizomycotina</taxon>
        <taxon>Lecanoromycetes</taxon>
        <taxon>OSLEUM clade</taxon>
        <taxon>Umbilicariomycetidae</taxon>
        <taxon>Umbilicariales</taxon>
        <taxon>Umbilicariaceae</taxon>
        <taxon>Lasallia</taxon>
    </lineage>
</organism>
<evidence type="ECO:0000256" key="10">
    <source>
        <dbReference type="ARBA" id="ARBA00022989"/>
    </source>
</evidence>
<dbReference type="PANTHER" id="PTHR12468:SF2">
    <property type="entry name" value="GPI MANNOSYLTRANSFERASE 2"/>
    <property type="match status" value="1"/>
</dbReference>
<name>A0A5M8PPU6_9LECA</name>
<keyword evidence="8 12" id="KW-0812">Transmembrane</keyword>
<feature type="transmembrane region" description="Helical" evidence="12">
    <location>
        <begin position="296"/>
        <end position="316"/>
    </location>
</feature>
<comment type="subcellular location">
    <subcellularLocation>
        <location evidence="1 12">Endoplasmic reticulum membrane</location>
        <topology evidence="1 12">Multi-pass membrane protein</topology>
    </subcellularLocation>
</comment>
<evidence type="ECO:0000256" key="8">
    <source>
        <dbReference type="ARBA" id="ARBA00022692"/>
    </source>
</evidence>
<evidence type="ECO:0000313" key="14">
    <source>
        <dbReference type="Proteomes" id="UP000324767"/>
    </source>
</evidence>
<evidence type="ECO:0000256" key="6">
    <source>
        <dbReference type="ARBA" id="ARBA00022676"/>
    </source>
</evidence>
<dbReference type="EMBL" id="VXIT01000008">
    <property type="protein sequence ID" value="KAA6410944.1"/>
    <property type="molecule type" value="Genomic_DNA"/>
</dbReference>
<evidence type="ECO:0000256" key="3">
    <source>
        <dbReference type="ARBA" id="ARBA00008698"/>
    </source>
</evidence>
<evidence type="ECO:0000256" key="5">
    <source>
        <dbReference type="ARBA" id="ARBA00022502"/>
    </source>
</evidence>
<dbReference type="GO" id="GO:0000009">
    <property type="term" value="F:alpha-1,6-mannosyltransferase activity"/>
    <property type="evidence" value="ECO:0007669"/>
    <property type="project" value="InterPro"/>
</dbReference>
<evidence type="ECO:0000256" key="2">
    <source>
        <dbReference type="ARBA" id="ARBA00004687"/>
    </source>
</evidence>
<dbReference type="GO" id="GO:0006506">
    <property type="term" value="P:GPI anchor biosynthetic process"/>
    <property type="evidence" value="ECO:0007669"/>
    <property type="project" value="UniProtKB-UniPathway"/>
</dbReference>
<comment type="function">
    <text evidence="12">Mannosyltransferase involved in glycosylphosphatidylinositol-anchor biosynthesis.</text>
</comment>
<keyword evidence="7 12" id="KW-0808">Transferase</keyword>
<dbReference type="InterPro" id="IPR007315">
    <property type="entry name" value="PIG-V/Gpi18"/>
</dbReference>
<feature type="transmembrane region" description="Helical" evidence="12">
    <location>
        <begin position="337"/>
        <end position="354"/>
    </location>
</feature>
<evidence type="ECO:0000256" key="7">
    <source>
        <dbReference type="ARBA" id="ARBA00022679"/>
    </source>
</evidence>
<comment type="similarity">
    <text evidence="3 12">Belongs to the PIGV family.</text>
</comment>
<dbReference type="OrthoDB" id="10252502at2759"/>
<dbReference type="UniPathway" id="UPA00196"/>
<keyword evidence="10 12" id="KW-1133">Transmembrane helix</keyword>
<proteinExistence type="inferred from homology"/>
<evidence type="ECO:0000313" key="13">
    <source>
        <dbReference type="EMBL" id="KAA6410944.1"/>
    </source>
</evidence>
<dbReference type="GO" id="GO:0005789">
    <property type="term" value="C:endoplasmic reticulum membrane"/>
    <property type="evidence" value="ECO:0007669"/>
    <property type="project" value="UniProtKB-SubCell"/>
</dbReference>
<keyword evidence="11 12" id="KW-0472">Membrane</keyword>
<sequence length="356" mass="39133">MPLPSILQPLTNPTLSLLLPPFLLSKVLLLLLALLAPTPPTTPPPPSSTPASLPPPIPAHPPWYIAKLVRWDAIYFTSIARRGYVFEQDWAFGWGFTRALACFASGTSPAALDNPLRAHADANPTGLSAAGVVHPAHASALAGVLLANAAHFGGVLVLYRFSVTLLPLLGGVAWWEFCAGGALPEERREWCGYWVPSIYAWVQSHYWNVGFLRYWTVSNLPLFALAAPMLYIMVASAIWSLGLGLRGGSTGVGSGDEKHEMERLKQRDRAQRVVLRLAIPQLVLAVVTLTTSHVQIITRLSSGYPVWYWWVASLMGEKREVVMFGRKWQLARVISRWMVVYAIVHAGLFVSFLPPA</sequence>